<gene>
    <name evidence="4" type="ORF">B0H66DRAFT_17089</name>
</gene>
<keyword evidence="2" id="KW-0560">Oxidoreductase</keyword>
<dbReference type="GO" id="GO:0005783">
    <property type="term" value="C:endoplasmic reticulum"/>
    <property type="evidence" value="ECO:0007669"/>
    <property type="project" value="TreeGrafter"/>
</dbReference>
<dbReference type="GO" id="GO:0006654">
    <property type="term" value="P:phosphatidic acid biosynthetic process"/>
    <property type="evidence" value="ECO:0007669"/>
    <property type="project" value="TreeGrafter"/>
</dbReference>
<evidence type="ECO:0000256" key="3">
    <source>
        <dbReference type="RuleBase" id="RU000363"/>
    </source>
</evidence>
<keyword evidence="5" id="KW-1185">Reference proteome</keyword>
<dbReference type="Pfam" id="PF00106">
    <property type="entry name" value="adh_short"/>
    <property type="match status" value="1"/>
</dbReference>
<dbReference type="EMBL" id="JAUEDM010000001">
    <property type="protein sequence ID" value="KAK3329227.1"/>
    <property type="molecule type" value="Genomic_DNA"/>
</dbReference>
<dbReference type="InterPro" id="IPR002347">
    <property type="entry name" value="SDR_fam"/>
</dbReference>
<accession>A0AAE0IQB8</accession>
<evidence type="ECO:0000313" key="4">
    <source>
        <dbReference type="EMBL" id="KAK3329227.1"/>
    </source>
</evidence>
<dbReference type="PRINTS" id="PR00081">
    <property type="entry name" value="GDHRDH"/>
</dbReference>
<dbReference type="PRINTS" id="PR00080">
    <property type="entry name" value="SDRFAMILY"/>
</dbReference>
<reference evidence="4" key="2">
    <citation type="submission" date="2023-06" db="EMBL/GenBank/DDBJ databases">
        <authorList>
            <consortium name="Lawrence Berkeley National Laboratory"/>
            <person name="Haridas S."/>
            <person name="Hensen N."/>
            <person name="Bonometti L."/>
            <person name="Westerberg I."/>
            <person name="Brannstrom I.O."/>
            <person name="Guillou S."/>
            <person name="Cros-Aarteil S."/>
            <person name="Calhoun S."/>
            <person name="Kuo A."/>
            <person name="Mondo S."/>
            <person name="Pangilinan J."/>
            <person name="Riley R."/>
            <person name="Labutti K."/>
            <person name="Andreopoulos B."/>
            <person name="Lipzen A."/>
            <person name="Chen C."/>
            <person name="Yanf M."/>
            <person name="Daum C."/>
            <person name="Ng V."/>
            <person name="Clum A."/>
            <person name="Steindorff A."/>
            <person name="Ohm R."/>
            <person name="Martin F."/>
            <person name="Silar P."/>
            <person name="Natvig D."/>
            <person name="Lalanne C."/>
            <person name="Gautier V."/>
            <person name="Ament-Velasquez S.L."/>
            <person name="Kruys A."/>
            <person name="Hutchinson M.I."/>
            <person name="Powell A.J."/>
            <person name="Barry K."/>
            <person name="Miller A.N."/>
            <person name="Grigoriev I.V."/>
            <person name="Debuchy R."/>
            <person name="Gladieux P."/>
            <person name="Thoren M.H."/>
            <person name="Johannesson H."/>
        </authorList>
    </citation>
    <scope>NUCLEOTIDE SEQUENCE</scope>
    <source>
        <strain evidence="4">CBS 118394</strain>
    </source>
</reference>
<dbReference type="AlphaFoldDB" id="A0AAE0IQB8"/>
<dbReference type="CDD" id="cd05374">
    <property type="entry name" value="17beta-HSD-like_SDR_c"/>
    <property type="match status" value="1"/>
</dbReference>
<evidence type="ECO:0000313" key="5">
    <source>
        <dbReference type="Proteomes" id="UP001283341"/>
    </source>
</evidence>
<dbReference type="GO" id="GO:0004806">
    <property type="term" value="F:triacylglycerol lipase activity"/>
    <property type="evidence" value="ECO:0007669"/>
    <property type="project" value="TreeGrafter"/>
</dbReference>
<dbReference type="Gene3D" id="3.40.50.720">
    <property type="entry name" value="NAD(P)-binding Rossmann-like Domain"/>
    <property type="match status" value="1"/>
</dbReference>
<dbReference type="GO" id="GO:0000140">
    <property type="term" value="F:acylglycerone-phosphate reductase (NADP+) activity"/>
    <property type="evidence" value="ECO:0007669"/>
    <property type="project" value="TreeGrafter"/>
</dbReference>
<reference evidence="4" key="1">
    <citation type="journal article" date="2023" name="Mol. Phylogenet. Evol.">
        <title>Genome-scale phylogeny and comparative genomics of the fungal order Sordariales.</title>
        <authorList>
            <person name="Hensen N."/>
            <person name="Bonometti L."/>
            <person name="Westerberg I."/>
            <person name="Brannstrom I.O."/>
            <person name="Guillou S."/>
            <person name="Cros-Aarteil S."/>
            <person name="Calhoun S."/>
            <person name="Haridas S."/>
            <person name="Kuo A."/>
            <person name="Mondo S."/>
            <person name="Pangilinan J."/>
            <person name="Riley R."/>
            <person name="LaButti K."/>
            <person name="Andreopoulos B."/>
            <person name="Lipzen A."/>
            <person name="Chen C."/>
            <person name="Yan M."/>
            <person name="Daum C."/>
            <person name="Ng V."/>
            <person name="Clum A."/>
            <person name="Steindorff A."/>
            <person name="Ohm R.A."/>
            <person name="Martin F."/>
            <person name="Silar P."/>
            <person name="Natvig D.O."/>
            <person name="Lalanne C."/>
            <person name="Gautier V."/>
            <person name="Ament-Velasquez S.L."/>
            <person name="Kruys A."/>
            <person name="Hutchinson M.I."/>
            <person name="Powell A.J."/>
            <person name="Barry K."/>
            <person name="Miller A.N."/>
            <person name="Grigoriev I.V."/>
            <person name="Debuchy R."/>
            <person name="Gladieux P."/>
            <person name="Hiltunen Thoren M."/>
            <person name="Johannesson H."/>
        </authorList>
    </citation>
    <scope>NUCLEOTIDE SEQUENCE</scope>
    <source>
        <strain evidence="4">CBS 118394</strain>
    </source>
</reference>
<dbReference type="GO" id="GO:0005811">
    <property type="term" value="C:lipid droplet"/>
    <property type="evidence" value="ECO:0007669"/>
    <property type="project" value="TreeGrafter"/>
</dbReference>
<dbReference type="SUPFAM" id="SSF51735">
    <property type="entry name" value="NAD(P)-binding Rossmann-fold domains"/>
    <property type="match status" value="1"/>
</dbReference>
<proteinExistence type="inferred from homology"/>
<comment type="caution">
    <text evidence="4">The sequence shown here is derived from an EMBL/GenBank/DDBJ whole genome shotgun (WGS) entry which is preliminary data.</text>
</comment>
<evidence type="ECO:0000256" key="1">
    <source>
        <dbReference type="ARBA" id="ARBA00006484"/>
    </source>
</evidence>
<evidence type="ECO:0008006" key="6">
    <source>
        <dbReference type="Google" id="ProtNLM"/>
    </source>
</evidence>
<dbReference type="GO" id="GO:0019433">
    <property type="term" value="P:triglyceride catabolic process"/>
    <property type="evidence" value="ECO:0007669"/>
    <property type="project" value="TreeGrafter"/>
</dbReference>
<name>A0AAE0IQB8_9PEZI</name>
<protein>
    <recommendedName>
        <fullName evidence="6">NADPH-dependent 1-acyldihydroxyacetone phosphate reductase</fullName>
    </recommendedName>
</protein>
<dbReference type="Proteomes" id="UP001283341">
    <property type="component" value="Unassembled WGS sequence"/>
</dbReference>
<dbReference type="InterPro" id="IPR036291">
    <property type="entry name" value="NAD(P)-bd_dom_sf"/>
</dbReference>
<evidence type="ECO:0000256" key="2">
    <source>
        <dbReference type="ARBA" id="ARBA00023002"/>
    </source>
</evidence>
<dbReference type="PANTHER" id="PTHR44169">
    <property type="entry name" value="NADPH-DEPENDENT 1-ACYLDIHYDROXYACETONE PHOSPHATE REDUCTASE"/>
    <property type="match status" value="1"/>
</dbReference>
<organism evidence="4 5">
    <name type="scientific">Apodospora peruviana</name>
    <dbReference type="NCBI Taxonomy" id="516989"/>
    <lineage>
        <taxon>Eukaryota</taxon>
        <taxon>Fungi</taxon>
        <taxon>Dikarya</taxon>
        <taxon>Ascomycota</taxon>
        <taxon>Pezizomycotina</taxon>
        <taxon>Sordariomycetes</taxon>
        <taxon>Sordariomycetidae</taxon>
        <taxon>Sordariales</taxon>
        <taxon>Lasiosphaeriaceae</taxon>
        <taxon>Apodospora</taxon>
    </lineage>
</organism>
<dbReference type="PANTHER" id="PTHR44169:SF6">
    <property type="entry name" value="NADPH-DEPENDENT 1-ACYLDIHYDROXYACETONE PHOSPHATE REDUCTASE"/>
    <property type="match status" value="1"/>
</dbReference>
<sequence length="286" mass="30879">MVPPKKSVLITGCSAGGIGAALAFSFQKRGFLVFATTRNTAKIPTTLTSLPNVVVVQLDVTSQSSVDAAAQSVRTTLLSSSEGGGNKENEIGLDILINNSGLGSWGPILDTSIDDAKAQFDVNFFGVIRVTQAFADLLVKAKGTLINTSSLSGIMWEPYKSIYGASKAALTQASETWRLELEPLGVRVVTLNVGQVKSEFFSDLPTEMKLPGTSYYLPVKERLDRMLRPDWSTRAPDTTAFAEQVVGDILGGKTGLVWRGGYSTMAKFFHLLPTWLMVGFSPRLYI</sequence>
<comment type="similarity">
    <text evidence="1 3">Belongs to the short-chain dehydrogenases/reductases (SDR) family.</text>
</comment>